<accession>A0A4Q5LX44</accession>
<gene>
    <name evidence="1" type="ORF">EWM59_17330</name>
</gene>
<organism evidence="1 2">
    <name type="scientific">Emticicia agri</name>
    <dbReference type="NCBI Taxonomy" id="2492393"/>
    <lineage>
        <taxon>Bacteria</taxon>
        <taxon>Pseudomonadati</taxon>
        <taxon>Bacteroidota</taxon>
        <taxon>Cytophagia</taxon>
        <taxon>Cytophagales</taxon>
        <taxon>Leadbetterellaceae</taxon>
        <taxon>Emticicia</taxon>
    </lineage>
</organism>
<evidence type="ECO:0008006" key="3">
    <source>
        <dbReference type="Google" id="ProtNLM"/>
    </source>
</evidence>
<reference evidence="1 2" key="1">
    <citation type="submission" date="2019-02" db="EMBL/GenBank/DDBJ databases">
        <title>Bacterial novel species Emticicia sp. 17J42-9 isolated from soil.</title>
        <authorList>
            <person name="Jung H.-Y."/>
        </authorList>
    </citation>
    <scope>NUCLEOTIDE SEQUENCE [LARGE SCALE GENOMIC DNA]</scope>
    <source>
        <strain evidence="1 2">17J42-9</strain>
    </source>
</reference>
<proteinExistence type="predicted"/>
<dbReference type="AlphaFoldDB" id="A0A4Q5LX44"/>
<name>A0A4Q5LX44_9BACT</name>
<protein>
    <recommendedName>
        <fullName evidence="3">Lipoprotein</fullName>
    </recommendedName>
</protein>
<dbReference type="RefSeq" id="WP_130022494.1">
    <property type="nucleotide sequence ID" value="NZ_SEWF01000026.1"/>
</dbReference>
<sequence>MKKVSVLVVFSVVALVTGCYKEVSFDVKPYIEFKDLRKEIRLDQFSGTKKDSVILTVKFQDGDGDLGLNEQEKAAAQTKNDYNYIIRLFRKKNGAFQEYIPPLPYSGFFPRLKSDGKLGPIEGTLDYSVDFPHPFVLPKDSIKFEVTIKDRAGNISNSIESSVIVLNEF</sequence>
<dbReference type="PROSITE" id="PS51257">
    <property type="entry name" value="PROKAR_LIPOPROTEIN"/>
    <property type="match status" value="1"/>
</dbReference>
<dbReference type="OrthoDB" id="980982at2"/>
<dbReference type="Proteomes" id="UP000293162">
    <property type="component" value="Unassembled WGS sequence"/>
</dbReference>
<dbReference type="EMBL" id="SEWF01000026">
    <property type="protein sequence ID" value="RYU94406.1"/>
    <property type="molecule type" value="Genomic_DNA"/>
</dbReference>
<comment type="caution">
    <text evidence="1">The sequence shown here is derived from an EMBL/GenBank/DDBJ whole genome shotgun (WGS) entry which is preliminary data.</text>
</comment>
<evidence type="ECO:0000313" key="2">
    <source>
        <dbReference type="Proteomes" id="UP000293162"/>
    </source>
</evidence>
<evidence type="ECO:0000313" key="1">
    <source>
        <dbReference type="EMBL" id="RYU94406.1"/>
    </source>
</evidence>
<keyword evidence="2" id="KW-1185">Reference proteome</keyword>